<keyword evidence="2" id="KW-1185">Reference proteome</keyword>
<gene>
    <name evidence="1" type="ORF">PLOB_00017748</name>
</gene>
<comment type="caution">
    <text evidence="1">The sequence shown here is derived from an EMBL/GenBank/DDBJ whole genome shotgun (WGS) entry which is preliminary data.</text>
</comment>
<protein>
    <submittedName>
        <fullName evidence="1">Uncharacterized protein</fullName>
    </submittedName>
</protein>
<feature type="non-terminal residue" evidence="1">
    <location>
        <position position="1"/>
    </location>
</feature>
<proteinExistence type="predicted"/>
<dbReference type="Proteomes" id="UP001159405">
    <property type="component" value="Unassembled WGS sequence"/>
</dbReference>
<name>A0ABN8NJY1_9CNID</name>
<dbReference type="EMBL" id="CALNXK010000021">
    <property type="protein sequence ID" value="CAH3108571.1"/>
    <property type="molecule type" value="Genomic_DNA"/>
</dbReference>
<sequence>RRRRKFCLQEDVTMLQRNIIHTPLDDDNFEAASVQDLPFERRSSVYRITGNISLHFTLASVSQDEGTRGFNDNQSQSLFSRLLRRTGHKRRARSTKYRGPSQTHCFEELCQPFLKSKARAHTS</sequence>
<accession>A0ABN8NJY1</accession>
<organism evidence="1 2">
    <name type="scientific">Porites lobata</name>
    <dbReference type="NCBI Taxonomy" id="104759"/>
    <lineage>
        <taxon>Eukaryota</taxon>
        <taxon>Metazoa</taxon>
        <taxon>Cnidaria</taxon>
        <taxon>Anthozoa</taxon>
        <taxon>Hexacorallia</taxon>
        <taxon>Scleractinia</taxon>
        <taxon>Fungiina</taxon>
        <taxon>Poritidae</taxon>
        <taxon>Porites</taxon>
    </lineage>
</organism>
<evidence type="ECO:0000313" key="2">
    <source>
        <dbReference type="Proteomes" id="UP001159405"/>
    </source>
</evidence>
<evidence type="ECO:0000313" key="1">
    <source>
        <dbReference type="EMBL" id="CAH3108571.1"/>
    </source>
</evidence>
<reference evidence="1 2" key="1">
    <citation type="submission" date="2022-05" db="EMBL/GenBank/DDBJ databases">
        <authorList>
            <consortium name="Genoscope - CEA"/>
            <person name="William W."/>
        </authorList>
    </citation>
    <scope>NUCLEOTIDE SEQUENCE [LARGE SCALE GENOMIC DNA]</scope>
</reference>